<dbReference type="CDD" id="cd01335">
    <property type="entry name" value="Radical_SAM"/>
    <property type="match status" value="1"/>
</dbReference>
<dbReference type="SMART" id="SM00729">
    <property type="entry name" value="Elp3"/>
    <property type="match status" value="1"/>
</dbReference>
<dbReference type="GO" id="GO:0051536">
    <property type="term" value="F:iron-sulfur cluster binding"/>
    <property type="evidence" value="ECO:0007669"/>
    <property type="project" value="InterPro"/>
</dbReference>
<dbReference type="EMBL" id="CP061799">
    <property type="protein sequence ID" value="QTA82078.1"/>
    <property type="molecule type" value="Genomic_DNA"/>
</dbReference>
<dbReference type="InterPro" id="IPR045784">
    <property type="entry name" value="Radical_SAM_N2"/>
</dbReference>
<dbReference type="Pfam" id="PF04055">
    <property type="entry name" value="Radical_SAM"/>
    <property type="match status" value="1"/>
</dbReference>
<feature type="domain" description="Radical SAM core" evidence="1">
    <location>
        <begin position="235"/>
        <end position="470"/>
    </location>
</feature>
<keyword evidence="3" id="KW-1185">Reference proteome</keyword>
<name>A0A975GIL9_9BACT</name>
<organism evidence="2 3">
    <name type="scientific">Desulfonema limicola</name>
    <dbReference type="NCBI Taxonomy" id="45656"/>
    <lineage>
        <taxon>Bacteria</taxon>
        <taxon>Pseudomonadati</taxon>
        <taxon>Thermodesulfobacteriota</taxon>
        <taxon>Desulfobacteria</taxon>
        <taxon>Desulfobacterales</taxon>
        <taxon>Desulfococcaceae</taxon>
        <taxon>Desulfonema</taxon>
    </lineage>
</organism>
<dbReference type="RefSeq" id="WP_207688040.1">
    <property type="nucleotide sequence ID" value="NZ_CP061799.1"/>
</dbReference>
<gene>
    <name evidence="2" type="ORF">dnl_44420</name>
</gene>
<dbReference type="InterPro" id="IPR023862">
    <property type="entry name" value="CHP03960_rSAM"/>
</dbReference>
<dbReference type="InterPro" id="IPR058240">
    <property type="entry name" value="rSAM_sf"/>
</dbReference>
<dbReference type="Pfam" id="PF19864">
    <property type="entry name" value="Radical_SAM_N2"/>
    <property type="match status" value="1"/>
</dbReference>
<dbReference type="NCBIfam" id="TIGR03960">
    <property type="entry name" value="rSAM_fuse_unch"/>
    <property type="match status" value="1"/>
</dbReference>
<dbReference type="Proteomes" id="UP000663720">
    <property type="component" value="Chromosome"/>
</dbReference>
<sequence>MVKTRAKYKNERFPDETGAIHKNWAGRLKIALVYPNTYYLGMSNLGFQAVYLQFNDLDHVVCERAFLPDDKNSNKIITIESRHLISDFDIIAFSISFESDYLNILKIFDTAQIPCKSSDRNNNHPLVIAGGAACFINPEPVAEFIDCFILGESEPVLKTFINHFNPGKDRKQMLKSMARSIPGVYVPEFYQVIYNLDQTIKKYLPLHNVPEKVDRLFIKDLSHAGTCSGILTPDTTFSQTCLIEVGRGCAHGCRFCSAGFIYRPPRFRPLGLLKECIKTGSTITDRIGLVGAAVSDLPGINELCSDFNNQNLRMSFSSLRADALGPELLETLKKTKVKTATIAPDAGSERMRKVINKGITEQEILEAAESLVASNIPNIKLYFMIGLPTETPDDILEIIDLCKKIKNSFLESSRKKGKIGEITVSLNSFVPKPVTPFQWTPMEETGELKKKIKQIKGGLKKIANLRFNHDVPGHAYIQALLSRGDRKVSQILSMAHKNKGNWAKTLKESPINPDFYISRERGSDEVFPWDFINHRIDKSFLRNEYEKALQNRTSKPCPMNESCTLCGVCCKI</sequence>
<evidence type="ECO:0000313" key="3">
    <source>
        <dbReference type="Proteomes" id="UP000663720"/>
    </source>
</evidence>
<dbReference type="InterPro" id="IPR007197">
    <property type="entry name" value="rSAM"/>
</dbReference>
<dbReference type="SFLD" id="SFLDG01082">
    <property type="entry name" value="B12-binding_domain_containing"/>
    <property type="match status" value="1"/>
</dbReference>
<dbReference type="GO" id="GO:0003824">
    <property type="term" value="F:catalytic activity"/>
    <property type="evidence" value="ECO:0007669"/>
    <property type="project" value="InterPro"/>
</dbReference>
<dbReference type="SFLD" id="SFLDS00029">
    <property type="entry name" value="Radical_SAM"/>
    <property type="match status" value="1"/>
</dbReference>
<dbReference type="PANTHER" id="PTHR42731">
    <property type="entry name" value="SLL1084 PROTEIN"/>
    <property type="match status" value="1"/>
</dbReference>
<dbReference type="SUPFAM" id="SSF102114">
    <property type="entry name" value="Radical SAM enzymes"/>
    <property type="match status" value="1"/>
</dbReference>
<dbReference type="KEGG" id="dli:dnl_44420"/>
<evidence type="ECO:0000259" key="1">
    <source>
        <dbReference type="PROSITE" id="PS51918"/>
    </source>
</evidence>
<dbReference type="AlphaFoldDB" id="A0A975GIL9"/>
<dbReference type="InterPro" id="IPR023404">
    <property type="entry name" value="rSAM_horseshoe"/>
</dbReference>
<dbReference type="PROSITE" id="PS51918">
    <property type="entry name" value="RADICAL_SAM"/>
    <property type="match status" value="1"/>
</dbReference>
<evidence type="ECO:0000313" key="2">
    <source>
        <dbReference type="EMBL" id="QTA82078.1"/>
    </source>
</evidence>
<proteinExistence type="predicted"/>
<dbReference type="Gene3D" id="3.80.30.20">
    <property type="entry name" value="tm_1862 like domain"/>
    <property type="match status" value="1"/>
</dbReference>
<dbReference type="PANTHER" id="PTHR42731:SF5">
    <property type="entry name" value="RADICAL SAM DOMAIN PROTEIN"/>
    <property type="match status" value="1"/>
</dbReference>
<protein>
    <submittedName>
        <fullName evidence="2">Radical SAM domain-containing protein, CHP03960</fullName>
    </submittedName>
</protein>
<accession>A0A975GIL9</accession>
<dbReference type="InterPro" id="IPR006638">
    <property type="entry name" value="Elp3/MiaA/NifB-like_rSAM"/>
</dbReference>
<reference evidence="2" key="1">
    <citation type="journal article" date="2021" name="Microb. Physiol.">
        <title>Proteogenomic Insights into the Physiology of Marine, Sulfate-Reducing, Filamentous Desulfonema limicola and Desulfonema magnum.</title>
        <authorList>
            <person name="Schnaars V."/>
            <person name="Wohlbrand L."/>
            <person name="Scheve S."/>
            <person name="Hinrichs C."/>
            <person name="Reinhardt R."/>
            <person name="Rabus R."/>
        </authorList>
    </citation>
    <scope>NUCLEOTIDE SEQUENCE</scope>
    <source>
        <strain evidence="2">5ac10</strain>
    </source>
</reference>